<comment type="subcellular location">
    <subcellularLocation>
        <location evidence="1 8">Cell outer membrane</location>
        <topology evidence="1 8">Multi-pass membrane protein</topology>
    </subcellularLocation>
</comment>
<keyword evidence="2 8" id="KW-0813">Transport</keyword>
<evidence type="ECO:0000256" key="8">
    <source>
        <dbReference type="PROSITE-ProRule" id="PRU01360"/>
    </source>
</evidence>
<dbReference type="Gene3D" id="2.40.170.20">
    <property type="entry name" value="TonB-dependent receptor, beta-barrel domain"/>
    <property type="match status" value="1"/>
</dbReference>
<dbReference type="Pfam" id="PF07715">
    <property type="entry name" value="Plug"/>
    <property type="match status" value="1"/>
</dbReference>
<keyword evidence="4 8" id="KW-0812">Transmembrane</keyword>
<dbReference type="EMBL" id="AACINO010000026">
    <property type="protein sequence ID" value="EAK7109136.1"/>
    <property type="molecule type" value="Genomic_DNA"/>
</dbReference>
<dbReference type="Pfam" id="PF00593">
    <property type="entry name" value="TonB_dep_Rec_b-barrel"/>
    <property type="match status" value="1"/>
</dbReference>
<keyword evidence="7 8" id="KW-0998">Cell outer membrane</keyword>
<dbReference type="SUPFAM" id="SSF56935">
    <property type="entry name" value="Porins"/>
    <property type="match status" value="1"/>
</dbReference>
<dbReference type="InterPro" id="IPR012910">
    <property type="entry name" value="Plug_dom"/>
</dbReference>
<proteinExistence type="inferred from homology"/>
<gene>
    <name evidence="12" type="ORF">CNS02_05225</name>
</gene>
<keyword evidence="5 9" id="KW-0798">TonB box</keyword>
<protein>
    <submittedName>
        <fullName evidence="12">TonB-dependent receptor</fullName>
    </submittedName>
</protein>
<evidence type="ECO:0000259" key="10">
    <source>
        <dbReference type="Pfam" id="PF00593"/>
    </source>
</evidence>
<dbReference type="PANTHER" id="PTHR30069:SF50">
    <property type="entry name" value="TONB-DEPENDENT RECEPTOR HI_1217-RELATED"/>
    <property type="match status" value="1"/>
</dbReference>
<evidence type="ECO:0000256" key="2">
    <source>
        <dbReference type="ARBA" id="ARBA00022448"/>
    </source>
</evidence>
<keyword evidence="6 8" id="KW-0472">Membrane</keyword>
<keyword evidence="12" id="KW-0675">Receptor</keyword>
<evidence type="ECO:0000259" key="11">
    <source>
        <dbReference type="Pfam" id="PF07715"/>
    </source>
</evidence>
<evidence type="ECO:0000256" key="3">
    <source>
        <dbReference type="ARBA" id="ARBA00022452"/>
    </source>
</evidence>
<dbReference type="PROSITE" id="PS52016">
    <property type="entry name" value="TONB_DEPENDENT_REC_3"/>
    <property type="match status" value="1"/>
</dbReference>
<dbReference type="Gene3D" id="2.170.130.10">
    <property type="entry name" value="TonB-dependent receptor, plug domain"/>
    <property type="match status" value="1"/>
</dbReference>
<name>A0A5T1B3N3_CAMJU</name>
<dbReference type="InterPro" id="IPR000531">
    <property type="entry name" value="Beta-barrel_TonB"/>
</dbReference>
<dbReference type="RefSeq" id="WP_284105090.1">
    <property type="nucleotide sequence ID" value="NZ_JAQTKI010000008.1"/>
</dbReference>
<evidence type="ECO:0000256" key="6">
    <source>
        <dbReference type="ARBA" id="ARBA00023136"/>
    </source>
</evidence>
<evidence type="ECO:0000313" key="12">
    <source>
        <dbReference type="EMBL" id="EAK7109136.1"/>
    </source>
</evidence>
<feature type="domain" description="TonB-dependent receptor plug" evidence="11">
    <location>
        <begin position="57"/>
        <end position="156"/>
    </location>
</feature>
<evidence type="ECO:0000256" key="4">
    <source>
        <dbReference type="ARBA" id="ARBA00022692"/>
    </source>
</evidence>
<dbReference type="InterPro" id="IPR037066">
    <property type="entry name" value="Plug_dom_sf"/>
</dbReference>
<dbReference type="GO" id="GO:0044718">
    <property type="term" value="P:siderophore transmembrane transport"/>
    <property type="evidence" value="ECO:0007669"/>
    <property type="project" value="TreeGrafter"/>
</dbReference>
<evidence type="ECO:0000256" key="9">
    <source>
        <dbReference type="RuleBase" id="RU003357"/>
    </source>
</evidence>
<evidence type="ECO:0000256" key="5">
    <source>
        <dbReference type="ARBA" id="ARBA00023077"/>
    </source>
</evidence>
<dbReference type="GO" id="GO:0015344">
    <property type="term" value="F:siderophore uptake transmembrane transporter activity"/>
    <property type="evidence" value="ECO:0007669"/>
    <property type="project" value="TreeGrafter"/>
</dbReference>
<accession>A0A5T1B3N3</accession>
<feature type="domain" description="TonB-dependent receptor-like beta-barrel" evidence="10">
    <location>
        <begin position="255"/>
        <end position="707"/>
    </location>
</feature>
<dbReference type="GO" id="GO:0009279">
    <property type="term" value="C:cell outer membrane"/>
    <property type="evidence" value="ECO:0007669"/>
    <property type="project" value="UniProtKB-SubCell"/>
</dbReference>
<sequence length="755" mass="84033">MKKLSLFCAVGLCFASFAFSEELEFDSLEISGSKIKNDEKPFVTSGATSTREGIGSDTQSIDSIVRSIPGTYTNTDQAQGTVQVNIRGMSGFGRVNTMIDGVTQTFYGSASDDPARFHSQTGTSAFGAVIDTNFLIGVDVTRGTFEGVGGANALMGSANFKTIGINDIVHDGNIFGFLGRFSYGSNGIGPSYMSAVAGKTELENNGYVGALFGYSAKRITQNYTVGGGGKIGSSMVDTDGDGIADTNIAPFDPDFLIQKPNSQLFKLEYVPNSFTNTIFSYRRYQNELAGRKIHNDNYQLDFWHNPNEWLNVNTLIAYNQGIQTYGSKSTFAANDAIANTKAKNTATTFDISDTLEGEWHGFNLNTRFGANILLNDYKNTLNTSIQGVNSIPFQPRGKQNLFTYYLDNSLNYGIFTLDTNVNLLDWNIKGHRPACDEVNFMCFPKAATDIDKNGLRLNASVMLSAAIHELFTPFVSFARTNRAPNVQEMFFSNNEGNGINPFLKPEQANTWQIGFNSFKHGLLKDDDRFGFKAVYYHTKIKDYIYNEQFYLEDPSKIPPSSQFYMHLNSADDTIFKGVELELSYDLGFAYAKAMYSRQDTSSTISQTSGPLLGSFSASKIMELPKDYANVELGFRLNDKISFGGIAKYTGKAKRVNPNTDDWNKDPNNPYYPKPTTQDLPKIPIIVDLYWNIEWFKNLTMRAEVQNLFDKNYMDALNAYNSLDNQLQYNGAGDPIYLFSNSARGRTFVVSFEYKY</sequence>
<evidence type="ECO:0000256" key="1">
    <source>
        <dbReference type="ARBA" id="ARBA00004571"/>
    </source>
</evidence>
<dbReference type="PANTHER" id="PTHR30069">
    <property type="entry name" value="TONB-DEPENDENT OUTER MEMBRANE RECEPTOR"/>
    <property type="match status" value="1"/>
</dbReference>
<comment type="similarity">
    <text evidence="8 9">Belongs to the TonB-dependent receptor family.</text>
</comment>
<organism evidence="12">
    <name type="scientific">Campylobacter jejuni</name>
    <dbReference type="NCBI Taxonomy" id="197"/>
    <lineage>
        <taxon>Bacteria</taxon>
        <taxon>Pseudomonadati</taxon>
        <taxon>Campylobacterota</taxon>
        <taxon>Epsilonproteobacteria</taxon>
        <taxon>Campylobacterales</taxon>
        <taxon>Campylobacteraceae</taxon>
        <taxon>Campylobacter</taxon>
    </lineage>
</organism>
<dbReference type="AlphaFoldDB" id="A0A5T1B3N3"/>
<reference evidence="12" key="1">
    <citation type="submission" date="2018-06" db="EMBL/GenBank/DDBJ databases">
        <authorList>
            <consortium name="NARMS: The National Antimicrobial Resistance Monitoring System"/>
        </authorList>
    </citation>
    <scope>NUCLEOTIDE SEQUENCE</scope>
    <source>
        <strain evidence="12">CVM N16C013</strain>
    </source>
</reference>
<comment type="caution">
    <text evidence="12">The sequence shown here is derived from an EMBL/GenBank/DDBJ whole genome shotgun (WGS) entry which is preliminary data.</text>
</comment>
<keyword evidence="3 8" id="KW-1134">Transmembrane beta strand</keyword>
<dbReference type="InterPro" id="IPR036942">
    <property type="entry name" value="Beta-barrel_TonB_sf"/>
</dbReference>
<dbReference type="InterPro" id="IPR039426">
    <property type="entry name" value="TonB-dep_rcpt-like"/>
</dbReference>
<evidence type="ECO:0000256" key="7">
    <source>
        <dbReference type="ARBA" id="ARBA00023237"/>
    </source>
</evidence>